<comment type="caution">
    <text evidence="2">The sequence shown here is derived from an EMBL/GenBank/DDBJ whole genome shotgun (WGS) entry which is preliminary data.</text>
</comment>
<evidence type="ECO:0000313" key="2">
    <source>
        <dbReference type="EMBL" id="EON31274.1"/>
    </source>
</evidence>
<dbReference type="AlphaFoldDB" id="R7Y6H9"/>
<dbReference type="InterPro" id="IPR036736">
    <property type="entry name" value="ACP-like_sf"/>
</dbReference>
<gene>
    <name evidence="2" type="ORF">GTC6_18111</name>
</gene>
<reference evidence="2 3" key="1">
    <citation type="journal article" date="2013" name="Genome Announc.">
        <title>Draft Genome Sequence of a Benzothiophene-Desulfurizing Bacterium, Gordona terrae Strain C-6.</title>
        <authorList>
            <person name="Wang W."/>
            <person name="Ma T."/>
            <person name="Ren Y."/>
            <person name="Li G."/>
        </authorList>
    </citation>
    <scope>NUCLEOTIDE SEQUENCE [LARGE SCALE GENOMIC DNA]</scope>
    <source>
        <strain evidence="2 3">C-6</strain>
    </source>
</reference>
<dbReference type="Proteomes" id="UP000013569">
    <property type="component" value="Unassembled WGS sequence"/>
</dbReference>
<protein>
    <submittedName>
        <fullName evidence="2">Non-ribosomal peptide synthetase modules-related protein</fullName>
    </submittedName>
</protein>
<dbReference type="EMBL" id="AQPW01000027">
    <property type="protein sequence ID" value="EON31274.1"/>
    <property type="molecule type" value="Genomic_DNA"/>
</dbReference>
<dbReference type="Pfam" id="PF00550">
    <property type="entry name" value="PP-binding"/>
    <property type="match status" value="1"/>
</dbReference>
<accession>R7Y6H9</accession>
<organism evidence="2 3">
    <name type="scientific">Gordonia terrae C-6</name>
    <dbReference type="NCBI Taxonomy" id="1316928"/>
    <lineage>
        <taxon>Bacteria</taxon>
        <taxon>Bacillati</taxon>
        <taxon>Actinomycetota</taxon>
        <taxon>Actinomycetes</taxon>
        <taxon>Mycobacteriales</taxon>
        <taxon>Gordoniaceae</taxon>
        <taxon>Gordonia</taxon>
    </lineage>
</organism>
<dbReference type="InterPro" id="IPR009081">
    <property type="entry name" value="PP-bd_ACP"/>
</dbReference>
<name>R7Y6H9_9ACTN</name>
<proteinExistence type="predicted"/>
<evidence type="ECO:0000313" key="3">
    <source>
        <dbReference type="Proteomes" id="UP000013569"/>
    </source>
</evidence>
<feature type="domain" description="Carrier" evidence="1">
    <location>
        <begin position="7"/>
        <end position="44"/>
    </location>
</feature>
<feature type="non-terminal residue" evidence="2">
    <location>
        <position position="44"/>
    </location>
</feature>
<dbReference type="PROSITE" id="PS50075">
    <property type="entry name" value="CARRIER"/>
    <property type="match status" value="1"/>
</dbReference>
<dbReference type="Gene3D" id="1.10.1200.10">
    <property type="entry name" value="ACP-like"/>
    <property type="match status" value="1"/>
</dbReference>
<evidence type="ECO:0000259" key="1">
    <source>
        <dbReference type="PROSITE" id="PS50075"/>
    </source>
</evidence>
<sequence>MATNSQTTDLTTAADVVAEVAQALGLTPESIDPEQDLIAQGLDS</sequence>